<dbReference type="RefSeq" id="WP_005978103.1">
    <property type="nucleotide sequence ID" value="NZ_BAABXY010000001.1"/>
</dbReference>
<dbReference type="GO" id="GO:0005886">
    <property type="term" value="C:plasma membrane"/>
    <property type="evidence" value="ECO:0007669"/>
    <property type="project" value="UniProtKB-SubCell"/>
</dbReference>
<evidence type="ECO:0000313" key="9">
    <source>
        <dbReference type="EMBL" id="SQJ00264.1"/>
    </source>
</evidence>
<organism evidence="9 10">
    <name type="scientific">Fusobacterium ulcerans</name>
    <dbReference type="NCBI Taxonomy" id="861"/>
    <lineage>
        <taxon>Bacteria</taxon>
        <taxon>Fusobacteriati</taxon>
        <taxon>Fusobacteriota</taxon>
        <taxon>Fusobacteriia</taxon>
        <taxon>Fusobacteriales</taxon>
        <taxon>Fusobacteriaceae</taxon>
        <taxon>Fusobacterium</taxon>
    </lineage>
</organism>
<name>A0AAX1TPG8_9FUSO</name>
<evidence type="ECO:0000313" key="10">
    <source>
        <dbReference type="Proteomes" id="UP000249008"/>
    </source>
</evidence>
<feature type="transmembrane region" description="Helical" evidence="7">
    <location>
        <begin position="227"/>
        <end position="246"/>
    </location>
</feature>
<keyword evidence="4 7" id="KW-1133">Transmembrane helix</keyword>
<feature type="transmembrane region" description="Helical" evidence="7">
    <location>
        <begin position="137"/>
        <end position="155"/>
    </location>
</feature>
<reference evidence="9 10" key="1">
    <citation type="submission" date="2018-06" db="EMBL/GenBank/DDBJ databases">
        <authorList>
            <consortium name="Pathogen Informatics"/>
            <person name="Doyle S."/>
        </authorList>
    </citation>
    <scope>NUCLEOTIDE SEQUENCE [LARGE SCALE GENOMIC DNA]</scope>
    <source>
        <strain evidence="9 10">NCTC12112</strain>
    </source>
</reference>
<evidence type="ECO:0000256" key="4">
    <source>
        <dbReference type="ARBA" id="ARBA00022989"/>
    </source>
</evidence>
<dbReference type="PANTHER" id="PTHR34390:SF2">
    <property type="entry name" value="SUCCINATE TRANSPORTER SUBUNIT YJJP-RELATED"/>
    <property type="match status" value="1"/>
</dbReference>
<feature type="domain" description="Threonine/serine exporter-like N-terminal" evidence="8">
    <location>
        <begin position="11"/>
        <end position="244"/>
    </location>
</feature>
<evidence type="ECO:0000256" key="6">
    <source>
        <dbReference type="ARBA" id="ARBA00034125"/>
    </source>
</evidence>
<keyword evidence="3 7" id="KW-0812">Transmembrane</keyword>
<proteinExistence type="inferred from homology"/>
<dbReference type="AlphaFoldDB" id="A0AAX1TPG8"/>
<evidence type="ECO:0000256" key="5">
    <source>
        <dbReference type="ARBA" id="ARBA00023136"/>
    </source>
</evidence>
<dbReference type="InterPro" id="IPR010619">
    <property type="entry name" value="ThrE-like_N"/>
</dbReference>
<evidence type="ECO:0000256" key="1">
    <source>
        <dbReference type="ARBA" id="ARBA00004651"/>
    </source>
</evidence>
<keyword evidence="5 7" id="KW-0472">Membrane</keyword>
<feature type="transmembrane region" description="Helical" evidence="7">
    <location>
        <begin position="161"/>
        <end position="180"/>
    </location>
</feature>
<dbReference type="InterPro" id="IPR050539">
    <property type="entry name" value="ThrE_Dicarb/AminoAcid_Exp"/>
</dbReference>
<evidence type="ECO:0000256" key="3">
    <source>
        <dbReference type="ARBA" id="ARBA00022692"/>
    </source>
</evidence>
<feature type="transmembrane region" description="Helical" evidence="7">
    <location>
        <begin position="187"/>
        <end position="207"/>
    </location>
</feature>
<dbReference type="Pfam" id="PF06738">
    <property type="entry name" value="ThrE"/>
    <property type="match status" value="1"/>
</dbReference>
<dbReference type="PANTHER" id="PTHR34390">
    <property type="entry name" value="UPF0442 PROTEIN YJJB-RELATED"/>
    <property type="match status" value="1"/>
</dbReference>
<dbReference type="EMBL" id="LS483487">
    <property type="protein sequence ID" value="SQJ00264.1"/>
    <property type="molecule type" value="Genomic_DNA"/>
</dbReference>
<dbReference type="KEGG" id="ful:C4N20_10215"/>
<dbReference type="GO" id="GO:0022857">
    <property type="term" value="F:transmembrane transporter activity"/>
    <property type="evidence" value="ECO:0007669"/>
    <property type="project" value="InterPro"/>
</dbReference>
<comment type="subcellular location">
    <subcellularLocation>
        <location evidence="1">Cell membrane</location>
        <topology evidence="1">Multi-pass membrane protein</topology>
    </subcellularLocation>
</comment>
<dbReference type="GO" id="GO:0015744">
    <property type="term" value="P:succinate transport"/>
    <property type="evidence" value="ECO:0007669"/>
    <property type="project" value="TreeGrafter"/>
</dbReference>
<keyword evidence="2" id="KW-1003">Cell membrane</keyword>
<dbReference type="Proteomes" id="UP000249008">
    <property type="component" value="Chromosome 1"/>
</dbReference>
<comment type="similarity">
    <text evidence="6">Belongs to the ThrE exporter (TC 2.A.79) family.</text>
</comment>
<evidence type="ECO:0000256" key="7">
    <source>
        <dbReference type="SAM" id="Phobius"/>
    </source>
</evidence>
<accession>A0AAX1TPG8</accession>
<protein>
    <submittedName>
        <fullName evidence="9">Inner membrane protein YjjP</fullName>
    </submittedName>
</protein>
<evidence type="ECO:0000259" key="8">
    <source>
        <dbReference type="Pfam" id="PF06738"/>
    </source>
</evidence>
<feature type="transmembrane region" description="Helical" evidence="7">
    <location>
        <begin position="113"/>
        <end position="130"/>
    </location>
</feature>
<dbReference type="GeneID" id="78455187"/>
<gene>
    <name evidence="9" type="primary">yjjP_1</name>
    <name evidence="9" type="ORF">NCTC12112_00597</name>
</gene>
<evidence type="ECO:0000256" key="2">
    <source>
        <dbReference type="ARBA" id="ARBA00022475"/>
    </source>
</evidence>
<sequence length="251" mass="27630">MNENKVLVLANLVGKIALQSGAETYRVEDIINRICRHYGLNAQCFVSITCIITSVRNYKGELFCSVERVPNRTTNLNKVHSINQLVRDIKKYSFEDFAKKISIIDKEVPYKKYMYFLAYCFGAFSFSLLFKGKLNDACCAFISGGLIFVISDFAARLQSNSFFINTLGGFICTICSYLSYKIGFTDTVSYSIIGAIMLLVPGIALTNAIRDLVAGDLLSGISRAVEAFLVGAALAIGTGFALFILVRFGGI</sequence>